<gene>
    <name evidence="1" type="ORF">CI610_01895</name>
</gene>
<dbReference type="EMBL" id="NSIT01000092">
    <property type="protein sequence ID" value="PJE79146.1"/>
    <property type="molecule type" value="Genomic_DNA"/>
</dbReference>
<accession>A0A2H9T7E9</accession>
<dbReference type="AlphaFoldDB" id="A0A2H9T7E9"/>
<comment type="caution">
    <text evidence="1">The sequence shown here is derived from an EMBL/GenBank/DDBJ whole genome shotgun (WGS) entry which is preliminary data.</text>
</comment>
<proteinExistence type="predicted"/>
<evidence type="ECO:0000313" key="1">
    <source>
        <dbReference type="EMBL" id="PJE79146.1"/>
    </source>
</evidence>
<name>A0A2H9T7E9_9ZZZZ</name>
<protein>
    <submittedName>
        <fullName evidence="1">Uncharacterized protein</fullName>
    </submittedName>
</protein>
<reference evidence="1" key="1">
    <citation type="journal article" date="2017" name="Appl. Environ. Microbiol.">
        <title>Molecular characterization of an Endozoicomonas-like organism causing infection in king scallop Pecten maximus L.</title>
        <authorList>
            <person name="Cano I."/>
            <person name="van Aerle R."/>
            <person name="Ross S."/>
            <person name="Verner-Jeffreys D.W."/>
            <person name="Paley R.K."/>
            <person name="Rimmer G."/>
            <person name="Ryder D."/>
            <person name="Hooper P."/>
            <person name="Stone D."/>
            <person name="Feist S.W."/>
        </authorList>
    </citation>
    <scope>NUCLEOTIDE SEQUENCE</scope>
</reference>
<sequence length="130" mass="15168">MCFYLTGHSTVLLCAGLSFYTLPYFEESGYITNESYINRFVSLADQTAVFVTEKDNGIIKVSSIYQIPLFKCLPELSVEEFNVYNDFFENLEALKSVYKLYVMIMGFLKNYSNINHQFINQLINYHEGCW</sequence>
<organism evidence="1">
    <name type="scientific">invertebrate metagenome</name>
    <dbReference type="NCBI Taxonomy" id="1711999"/>
    <lineage>
        <taxon>unclassified sequences</taxon>
        <taxon>metagenomes</taxon>
        <taxon>organismal metagenomes</taxon>
    </lineage>
</organism>